<dbReference type="PROSITE" id="PS51819">
    <property type="entry name" value="VOC"/>
    <property type="match status" value="1"/>
</dbReference>
<evidence type="ECO:0000256" key="1">
    <source>
        <dbReference type="ARBA" id="ARBA00022723"/>
    </source>
</evidence>
<accession>A0ABP9DPT5</accession>
<dbReference type="EMBL" id="BAABIS010000001">
    <property type="protein sequence ID" value="GAA4856080.1"/>
    <property type="molecule type" value="Genomic_DNA"/>
</dbReference>
<dbReference type="SUPFAM" id="SSF54593">
    <property type="entry name" value="Glyoxalase/Bleomycin resistance protein/Dihydroxybiphenyl dioxygenase"/>
    <property type="match status" value="1"/>
</dbReference>
<dbReference type="InterPro" id="IPR051785">
    <property type="entry name" value="MMCE/EMCE_epimerase"/>
</dbReference>
<proteinExistence type="predicted"/>
<evidence type="ECO:0000259" key="2">
    <source>
        <dbReference type="PROSITE" id="PS51819"/>
    </source>
</evidence>
<dbReference type="InterPro" id="IPR029068">
    <property type="entry name" value="Glyas_Bleomycin-R_OHBP_Dase"/>
</dbReference>
<keyword evidence="4" id="KW-1185">Reference proteome</keyword>
<comment type="caution">
    <text evidence="3">The sequence shown here is derived from an EMBL/GenBank/DDBJ whole genome shotgun (WGS) entry which is preliminary data.</text>
</comment>
<dbReference type="Pfam" id="PF00903">
    <property type="entry name" value="Glyoxalase"/>
    <property type="match status" value="1"/>
</dbReference>
<dbReference type="InterPro" id="IPR037523">
    <property type="entry name" value="VOC_core"/>
</dbReference>
<dbReference type="PANTHER" id="PTHR43048:SF5">
    <property type="entry name" value="BLR5325 PROTEIN"/>
    <property type="match status" value="1"/>
</dbReference>
<dbReference type="Gene3D" id="3.10.180.10">
    <property type="entry name" value="2,3-Dihydroxybiphenyl 1,2-Dioxygenase, domain 1"/>
    <property type="match status" value="1"/>
</dbReference>
<dbReference type="InterPro" id="IPR004360">
    <property type="entry name" value="Glyas_Fos-R_dOase_dom"/>
</dbReference>
<dbReference type="PANTHER" id="PTHR43048">
    <property type="entry name" value="METHYLMALONYL-COA EPIMERASE"/>
    <property type="match status" value="1"/>
</dbReference>
<dbReference type="RefSeq" id="WP_345697950.1">
    <property type="nucleotide sequence ID" value="NZ_BAABIS010000001.1"/>
</dbReference>
<feature type="domain" description="VOC" evidence="2">
    <location>
        <begin position="25"/>
        <end position="155"/>
    </location>
</feature>
<sequence>MTTELTREEARELTRENVRDQVSRHVTGMSSCLVVADLDRAAHWYRRVFGFETVSRLDIPERGERVAFLAAGPLRLELAERDGSAALHRADPPEHGFVQGPSHLAFYVDDLDAVLAELAGLGVPVAVGPVDIAPLALSVAFVRDIEGHLIEFVQSPGRS</sequence>
<protein>
    <recommendedName>
        <fullName evidence="2">VOC domain-containing protein</fullName>
    </recommendedName>
</protein>
<evidence type="ECO:0000313" key="4">
    <source>
        <dbReference type="Proteomes" id="UP001501752"/>
    </source>
</evidence>
<dbReference type="Proteomes" id="UP001501752">
    <property type="component" value="Unassembled WGS sequence"/>
</dbReference>
<gene>
    <name evidence="3" type="ORF">GCM10023235_37020</name>
</gene>
<keyword evidence="1" id="KW-0479">Metal-binding</keyword>
<organism evidence="3 4">
    <name type="scientific">Kitasatospora terrestris</name>
    <dbReference type="NCBI Taxonomy" id="258051"/>
    <lineage>
        <taxon>Bacteria</taxon>
        <taxon>Bacillati</taxon>
        <taxon>Actinomycetota</taxon>
        <taxon>Actinomycetes</taxon>
        <taxon>Kitasatosporales</taxon>
        <taxon>Streptomycetaceae</taxon>
        <taxon>Kitasatospora</taxon>
    </lineage>
</organism>
<reference evidence="4" key="1">
    <citation type="journal article" date="2019" name="Int. J. Syst. Evol. Microbiol.">
        <title>The Global Catalogue of Microorganisms (GCM) 10K type strain sequencing project: providing services to taxonomists for standard genome sequencing and annotation.</title>
        <authorList>
            <consortium name="The Broad Institute Genomics Platform"/>
            <consortium name="The Broad Institute Genome Sequencing Center for Infectious Disease"/>
            <person name="Wu L."/>
            <person name="Ma J."/>
        </authorList>
    </citation>
    <scope>NUCLEOTIDE SEQUENCE [LARGE SCALE GENOMIC DNA]</scope>
    <source>
        <strain evidence="4">JCM 13006</strain>
    </source>
</reference>
<evidence type="ECO:0000313" key="3">
    <source>
        <dbReference type="EMBL" id="GAA4856080.1"/>
    </source>
</evidence>
<name>A0ABP9DPT5_9ACTN</name>